<gene>
    <name evidence="1" type="ORF">BECKFW1821B_GA0114236_10098</name>
</gene>
<proteinExistence type="predicted"/>
<reference evidence="1" key="1">
    <citation type="submission" date="2019-02" db="EMBL/GenBank/DDBJ databases">
        <authorList>
            <person name="Gruber-Vodicka R. H."/>
            <person name="Seah K. B. B."/>
        </authorList>
    </citation>
    <scope>NUCLEOTIDE SEQUENCE</scope>
    <source>
        <strain evidence="1">BECK_BZ106</strain>
    </source>
</reference>
<organism evidence="1">
    <name type="scientific">Candidatus Kentrum sp. FW</name>
    <dbReference type="NCBI Taxonomy" id="2126338"/>
    <lineage>
        <taxon>Bacteria</taxon>
        <taxon>Pseudomonadati</taxon>
        <taxon>Pseudomonadota</taxon>
        <taxon>Gammaproteobacteria</taxon>
        <taxon>Candidatus Kentrum</taxon>
    </lineage>
</organism>
<sequence length="133" mass="15147">MGNRDVVHGLFIRPERPGSPWRTRPQGCNKGKKLYFTQSIRGRATQSSSNYSDAEIKITNSNKRNTYPGVKTETVQLDTEGLEDSVVQVEYRLVLGNVSDRWVRRDHAKPILDLDSKKTSSYIEKPDFYLANG</sequence>
<dbReference type="AlphaFoldDB" id="A0A450SEZ8"/>
<dbReference type="EMBL" id="CAADFD010000009">
    <property type="protein sequence ID" value="VFJ51343.1"/>
    <property type="molecule type" value="Genomic_DNA"/>
</dbReference>
<evidence type="ECO:0000313" key="1">
    <source>
        <dbReference type="EMBL" id="VFJ51343.1"/>
    </source>
</evidence>
<accession>A0A450SEZ8</accession>
<name>A0A450SEZ8_9GAMM</name>
<protein>
    <submittedName>
        <fullName evidence="1">Uncharacterized protein</fullName>
    </submittedName>
</protein>